<reference evidence="2 3" key="1">
    <citation type="submission" date="2023-09" db="EMBL/GenBank/DDBJ databases">
        <title>Nesidiocoris tenuis whole genome shotgun sequence.</title>
        <authorList>
            <person name="Shibata T."/>
            <person name="Shimoda M."/>
            <person name="Kobayashi T."/>
            <person name="Uehara T."/>
        </authorList>
    </citation>
    <scope>NUCLEOTIDE SEQUENCE [LARGE SCALE GENOMIC DNA]</scope>
    <source>
        <strain evidence="2 3">Japan</strain>
    </source>
</reference>
<evidence type="ECO:0000313" key="2">
    <source>
        <dbReference type="EMBL" id="BET03282.1"/>
    </source>
</evidence>
<evidence type="ECO:0000313" key="3">
    <source>
        <dbReference type="Proteomes" id="UP001307889"/>
    </source>
</evidence>
<sequence>MHFFRIFRSAKSGRWTSEIPCVTRGPAAGPRCQIALSRSARPASHSYARHSRSAGGRNPSASPPGFPAFIAYRSEVEGEIRRLARPPETFSVTCVPPSQRSLAPFQRNRAKTCSSFHPNSQKPRKLARHFRIEGAEIQIAEWCWRIKTCAVQTVIVCLFRIKPCPICFFRPFPVNFHGFFPSDESENVESARLSGRRRSPLSGKIPANLRCRTDGGKICVTFRPADVITNFGNFTRFDRRGANGGLRLQRVGWVCDGSVTCP</sequence>
<feature type="region of interest" description="Disordered" evidence="1">
    <location>
        <begin position="43"/>
        <end position="62"/>
    </location>
</feature>
<proteinExistence type="predicted"/>
<keyword evidence="3" id="KW-1185">Reference proteome</keyword>
<accession>A0ABN7BG14</accession>
<evidence type="ECO:0000256" key="1">
    <source>
        <dbReference type="SAM" id="MobiDB-lite"/>
    </source>
</evidence>
<gene>
    <name evidence="2" type="ORF">NTJ_16094</name>
</gene>
<organism evidence="2 3">
    <name type="scientific">Nesidiocoris tenuis</name>
    <dbReference type="NCBI Taxonomy" id="355587"/>
    <lineage>
        <taxon>Eukaryota</taxon>
        <taxon>Metazoa</taxon>
        <taxon>Ecdysozoa</taxon>
        <taxon>Arthropoda</taxon>
        <taxon>Hexapoda</taxon>
        <taxon>Insecta</taxon>
        <taxon>Pterygota</taxon>
        <taxon>Neoptera</taxon>
        <taxon>Paraneoptera</taxon>
        <taxon>Hemiptera</taxon>
        <taxon>Heteroptera</taxon>
        <taxon>Panheteroptera</taxon>
        <taxon>Cimicomorpha</taxon>
        <taxon>Miridae</taxon>
        <taxon>Dicyphina</taxon>
        <taxon>Nesidiocoris</taxon>
    </lineage>
</organism>
<dbReference type="Proteomes" id="UP001307889">
    <property type="component" value="Chromosome 15"/>
</dbReference>
<protein>
    <submittedName>
        <fullName evidence="2">Uncharacterized protein</fullName>
    </submittedName>
</protein>
<dbReference type="EMBL" id="AP028923">
    <property type="protein sequence ID" value="BET03282.1"/>
    <property type="molecule type" value="Genomic_DNA"/>
</dbReference>
<name>A0ABN7BG14_9HEMI</name>